<evidence type="ECO:0000313" key="12">
    <source>
        <dbReference type="EMBL" id="KAJ3126121.1"/>
    </source>
</evidence>
<evidence type="ECO:0000259" key="11">
    <source>
        <dbReference type="PROSITE" id="PS51293"/>
    </source>
</evidence>
<keyword evidence="5" id="KW-0539">Nucleus</keyword>
<keyword evidence="3" id="KW-0805">Transcription regulation</keyword>
<feature type="domain" description="SANT" evidence="11">
    <location>
        <begin position="396"/>
        <end position="447"/>
    </location>
</feature>
<keyword evidence="4" id="KW-0804">Transcription</keyword>
<feature type="coiled-coil region" evidence="7">
    <location>
        <begin position="606"/>
        <end position="654"/>
    </location>
</feature>
<proteinExistence type="inferred from homology"/>
<dbReference type="AlphaFoldDB" id="A0AAD5T3N4"/>
<comment type="similarity">
    <text evidence="6">Belongs to the SMARCC family.</text>
</comment>
<keyword evidence="7" id="KW-0175">Coiled coil</keyword>
<dbReference type="InterPro" id="IPR017884">
    <property type="entry name" value="SANT_dom"/>
</dbReference>
<dbReference type="PANTHER" id="PTHR15381:SF1">
    <property type="entry name" value="CHONDROITIN SULFATE PROTEOGLYCAN 5"/>
    <property type="match status" value="1"/>
</dbReference>
<dbReference type="FunFam" id="1.10.10.10:FF:000020">
    <property type="entry name" value="SWI/SNF complex subunit SMARCC2 isoform c"/>
    <property type="match status" value="1"/>
</dbReference>
<comment type="subcellular location">
    <subcellularLocation>
        <location evidence="1">Nucleus</location>
    </subcellularLocation>
</comment>
<feature type="domain" description="SWIRM" evidence="10">
    <location>
        <begin position="116"/>
        <end position="213"/>
    </location>
</feature>
<organism evidence="12 13">
    <name type="scientific">Physocladia obscura</name>
    <dbReference type="NCBI Taxonomy" id="109957"/>
    <lineage>
        <taxon>Eukaryota</taxon>
        <taxon>Fungi</taxon>
        <taxon>Fungi incertae sedis</taxon>
        <taxon>Chytridiomycota</taxon>
        <taxon>Chytridiomycota incertae sedis</taxon>
        <taxon>Chytridiomycetes</taxon>
        <taxon>Chytridiales</taxon>
        <taxon>Chytriomycetaceae</taxon>
        <taxon>Physocladia</taxon>
    </lineage>
</organism>
<comment type="caution">
    <text evidence="12">The sequence shown here is derived from an EMBL/GenBank/DDBJ whole genome shotgun (WGS) entry which is preliminary data.</text>
</comment>
<evidence type="ECO:0000256" key="4">
    <source>
        <dbReference type="ARBA" id="ARBA00023163"/>
    </source>
</evidence>
<keyword evidence="13" id="KW-1185">Reference proteome</keyword>
<evidence type="ECO:0000256" key="6">
    <source>
        <dbReference type="ARBA" id="ARBA00049655"/>
    </source>
</evidence>
<dbReference type="PROSITE" id="PS51293">
    <property type="entry name" value="SANT"/>
    <property type="match status" value="1"/>
</dbReference>
<dbReference type="GO" id="GO:0016514">
    <property type="term" value="C:SWI/SNF complex"/>
    <property type="evidence" value="ECO:0007669"/>
    <property type="project" value="UniProtKB-ARBA"/>
</dbReference>
<dbReference type="SUPFAM" id="SSF46689">
    <property type="entry name" value="Homeodomain-like"/>
    <property type="match status" value="2"/>
</dbReference>
<dbReference type="InterPro" id="IPR036388">
    <property type="entry name" value="WH-like_DNA-bd_sf"/>
</dbReference>
<dbReference type="Pfam" id="PF16495">
    <property type="entry name" value="SWIRM-assoc_1"/>
    <property type="match status" value="1"/>
</dbReference>
<evidence type="ECO:0000256" key="2">
    <source>
        <dbReference type="ARBA" id="ARBA00022853"/>
    </source>
</evidence>
<dbReference type="Pfam" id="PF00249">
    <property type="entry name" value="Myb_DNA-binding"/>
    <property type="match status" value="1"/>
</dbReference>
<gene>
    <name evidence="12" type="ORF">HK100_010430</name>
</gene>
<accession>A0AAD5T3N4</accession>
<dbReference type="Gene3D" id="1.10.10.60">
    <property type="entry name" value="Homeodomain-like"/>
    <property type="match status" value="1"/>
</dbReference>
<feature type="compositionally biased region" description="Acidic residues" evidence="8">
    <location>
        <begin position="1"/>
        <end position="34"/>
    </location>
</feature>
<reference evidence="12" key="1">
    <citation type="submission" date="2020-05" db="EMBL/GenBank/DDBJ databases">
        <title>Phylogenomic resolution of chytrid fungi.</title>
        <authorList>
            <person name="Stajich J.E."/>
            <person name="Amses K."/>
            <person name="Simmons R."/>
            <person name="Seto K."/>
            <person name="Myers J."/>
            <person name="Bonds A."/>
            <person name="Quandt C.A."/>
            <person name="Barry K."/>
            <person name="Liu P."/>
            <person name="Grigoriev I."/>
            <person name="Longcore J.E."/>
            <person name="James T.Y."/>
        </authorList>
    </citation>
    <scope>NUCLEOTIDE SEQUENCE</scope>
    <source>
        <strain evidence="12">JEL0513</strain>
    </source>
</reference>
<dbReference type="InterPro" id="IPR009057">
    <property type="entry name" value="Homeodomain-like_sf"/>
</dbReference>
<evidence type="ECO:0000259" key="9">
    <source>
        <dbReference type="PROSITE" id="PS50090"/>
    </source>
</evidence>
<feature type="compositionally biased region" description="Polar residues" evidence="8">
    <location>
        <begin position="260"/>
        <end position="274"/>
    </location>
</feature>
<dbReference type="Pfam" id="PF04433">
    <property type="entry name" value="SWIRM"/>
    <property type="match status" value="1"/>
</dbReference>
<dbReference type="GO" id="GO:0006325">
    <property type="term" value="P:chromatin organization"/>
    <property type="evidence" value="ECO:0007669"/>
    <property type="project" value="UniProtKB-KW"/>
</dbReference>
<sequence>MPPPYEFDDDAEDDDDDDDLDLNDDDDDDIDADDAGLPQPPQMQPRVAQQKKDARRDPDRPQPPPVKHQLPTTHDISNAPLLEKTATGIPVKVLEPGVDYSSPSAVKYLASQTAEIFIPSYATWFDHSTIHDIEKKALPEFFSNKNKSKTPLIYQDYRSFMVNSYRLNPAEYLTVTACRRNLAGDVCSIMRIHSFLEQWGLINFQVDPDSRPSLMGPSFTGHFGVTADTPRGLIPFGPSVPLNKDASRQQPKTEGFGSGSAITAQNVSLPNIYNQKKRSSDSTEEKTAASTSDDPSPSKKIKFSCRTCGVDCTEARYHVSFEKQSAATGTSGGAGIGTATNTLIDSSANSSGFREPHDAGLNICKDCYLDGRYPSNLYSGDFTRITSTTNTNIATKANNTWTDQETLLLLEAIELHDQDWTKISQHVGTKSKDACVLKFLEIPLENEDSLFGVPESELGPLAYGAGRGGDLLPFSGADNPVLSVVSLLVGLVRPGVAKASARAAVGAMKDGYNAASGGGGSGEIDGMILDSPVKAESSIAKKTQDAIASALTSNGYKHNSVEHAAATALGAAAAKATTIAAAEATEARRLTMKIINLHIKKMGIKLKHFQDVEAVIEAEMQEVEKEKKLVLAEKMQLKKDRSDLQALKDNLIQDESNGNNTNSNLLLQLGSSFAGSKGPKIIVQQTAPPPPDGIVMASLG</sequence>
<dbReference type="PANTHER" id="PTHR15381">
    <property type="entry name" value="CHONDROITIN SULFATE PROTEOGLYCAN 5 -RELATED"/>
    <property type="match status" value="1"/>
</dbReference>
<evidence type="ECO:0000256" key="5">
    <source>
        <dbReference type="ARBA" id="ARBA00023242"/>
    </source>
</evidence>
<evidence type="ECO:0000256" key="8">
    <source>
        <dbReference type="SAM" id="MobiDB-lite"/>
    </source>
</evidence>
<dbReference type="InterPro" id="IPR007526">
    <property type="entry name" value="SWIRM"/>
</dbReference>
<evidence type="ECO:0000313" key="13">
    <source>
        <dbReference type="Proteomes" id="UP001211907"/>
    </source>
</evidence>
<evidence type="ECO:0000256" key="7">
    <source>
        <dbReference type="SAM" id="Coils"/>
    </source>
</evidence>
<dbReference type="InterPro" id="IPR032451">
    <property type="entry name" value="SMARCC_C"/>
</dbReference>
<dbReference type="InterPro" id="IPR001005">
    <property type="entry name" value="SANT/Myb"/>
</dbReference>
<dbReference type="GO" id="GO:0048858">
    <property type="term" value="P:cell projection morphogenesis"/>
    <property type="evidence" value="ECO:0007669"/>
    <property type="project" value="TreeGrafter"/>
</dbReference>
<dbReference type="PROSITE" id="PS50090">
    <property type="entry name" value="MYB_LIKE"/>
    <property type="match status" value="1"/>
</dbReference>
<protein>
    <recommendedName>
        <fullName evidence="14">SWIRM-domain-containing protein</fullName>
    </recommendedName>
</protein>
<feature type="region of interest" description="Disordered" evidence="8">
    <location>
        <begin position="1"/>
        <end position="78"/>
    </location>
</feature>
<dbReference type="PROSITE" id="PS50934">
    <property type="entry name" value="SWIRM"/>
    <property type="match status" value="1"/>
</dbReference>
<dbReference type="EMBL" id="JADGJH010000575">
    <property type="protein sequence ID" value="KAJ3126121.1"/>
    <property type="molecule type" value="Genomic_DNA"/>
</dbReference>
<keyword evidence="2" id="KW-0156">Chromatin regulator</keyword>
<name>A0AAD5T3N4_9FUNG</name>
<dbReference type="CDD" id="cd00167">
    <property type="entry name" value="SANT"/>
    <property type="match status" value="1"/>
</dbReference>
<dbReference type="Proteomes" id="UP001211907">
    <property type="component" value="Unassembled WGS sequence"/>
</dbReference>
<evidence type="ECO:0000259" key="10">
    <source>
        <dbReference type="PROSITE" id="PS50934"/>
    </source>
</evidence>
<evidence type="ECO:0000256" key="1">
    <source>
        <dbReference type="ARBA" id="ARBA00004123"/>
    </source>
</evidence>
<feature type="compositionally biased region" description="Basic and acidic residues" evidence="8">
    <location>
        <begin position="278"/>
        <end position="287"/>
    </location>
</feature>
<feature type="region of interest" description="Disordered" evidence="8">
    <location>
        <begin position="234"/>
        <end position="301"/>
    </location>
</feature>
<dbReference type="SMART" id="SM00717">
    <property type="entry name" value="SANT"/>
    <property type="match status" value="1"/>
</dbReference>
<feature type="compositionally biased region" description="Basic and acidic residues" evidence="8">
    <location>
        <begin position="50"/>
        <end position="60"/>
    </location>
</feature>
<dbReference type="Gene3D" id="1.10.10.10">
    <property type="entry name" value="Winged helix-like DNA-binding domain superfamily/Winged helix DNA-binding domain"/>
    <property type="match status" value="1"/>
</dbReference>
<evidence type="ECO:0000256" key="3">
    <source>
        <dbReference type="ARBA" id="ARBA00023015"/>
    </source>
</evidence>
<feature type="domain" description="Myb-like" evidence="9">
    <location>
        <begin position="399"/>
        <end position="443"/>
    </location>
</feature>
<dbReference type="GO" id="GO:0006355">
    <property type="term" value="P:regulation of DNA-templated transcription"/>
    <property type="evidence" value="ECO:0007669"/>
    <property type="project" value="UniProtKB-ARBA"/>
</dbReference>
<dbReference type="FunFam" id="1.10.10.60:FF:000014">
    <property type="entry name" value="SWI/SNF complex subunit SMARCC2 isoform C"/>
    <property type="match status" value="1"/>
</dbReference>
<evidence type="ECO:0008006" key="14">
    <source>
        <dbReference type="Google" id="ProtNLM"/>
    </source>
</evidence>